<keyword evidence="2" id="KW-0378">Hydrolase</keyword>
<dbReference type="SUPFAM" id="SSF56281">
    <property type="entry name" value="Metallo-hydrolase/oxidoreductase"/>
    <property type="match status" value="1"/>
</dbReference>
<dbReference type="Gene3D" id="1.10.10.10">
    <property type="entry name" value="Winged helix-like DNA-binding domain superfamily/Winged helix DNA-binding domain"/>
    <property type="match status" value="1"/>
</dbReference>
<dbReference type="PANTHER" id="PTHR23131:SF4">
    <property type="entry name" value="METALLO-BETA-LACTAMASE SUPERFAMILY POTEIN"/>
    <property type="match status" value="1"/>
</dbReference>
<dbReference type="Pfam" id="PF21221">
    <property type="entry name" value="B_lactamase-like_C"/>
    <property type="match status" value="1"/>
</dbReference>
<dbReference type="InterPro" id="IPR048933">
    <property type="entry name" value="B_lactamase-like_C"/>
</dbReference>
<dbReference type="CDD" id="cd07725">
    <property type="entry name" value="TTHA1429-like_MBL-fold"/>
    <property type="match status" value="1"/>
</dbReference>
<dbReference type="InterPro" id="IPR001279">
    <property type="entry name" value="Metallo-B-lactamas"/>
</dbReference>
<protein>
    <submittedName>
        <fullName evidence="2">Hydroxyacylglutathione hydrolase</fullName>
    </submittedName>
</protein>
<organism evidence="2 3">
    <name type="scientific">Deinococcus caeni</name>
    <dbReference type="NCBI Taxonomy" id="569127"/>
    <lineage>
        <taxon>Bacteria</taxon>
        <taxon>Thermotogati</taxon>
        <taxon>Deinococcota</taxon>
        <taxon>Deinococci</taxon>
        <taxon>Deinococcales</taxon>
        <taxon>Deinococcaceae</taxon>
        <taxon>Deinococcus</taxon>
    </lineage>
</organism>
<accession>A0ABP9UEL8</accession>
<comment type="caution">
    <text evidence="2">The sequence shown here is derived from an EMBL/GenBank/DDBJ whole genome shotgun (WGS) entry which is preliminary data.</text>
</comment>
<feature type="domain" description="Metallo-beta-lactamase" evidence="1">
    <location>
        <begin position="53"/>
        <end position="269"/>
    </location>
</feature>
<dbReference type="Proteomes" id="UP001423409">
    <property type="component" value="Unassembled WGS sequence"/>
</dbReference>
<evidence type="ECO:0000259" key="1">
    <source>
        <dbReference type="SMART" id="SM00849"/>
    </source>
</evidence>
<keyword evidence="3" id="KW-1185">Reference proteome</keyword>
<dbReference type="Gene3D" id="3.60.15.10">
    <property type="entry name" value="Ribonuclease Z/Hydroxyacylglutathione hydrolase-like"/>
    <property type="match status" value="1"/>
</dbReference>
<dbReference type="GO" id="GO:0016787">
    <property type="term" value="F:hydrolase activity"/>
    <property type="evidence" value="ECO:0007669"/>
    <property type="project" value="UniProtKB-KW"/>
</dbReference>
<gene>
    <name evidence="2" type="primary">gloB_3</name>
    <name evidence="2" type="ORF">Dcae01_02306</name>
</gene>
<evidence type="ECO:0000313" key="2">
    <source>
        <dbReference type="EMBL" id="GAA5440782.1"/>
    </source>
</evidence>
<evidence type="ECO:0000313" key="3">
    <source>
        <dbReference type="Proteomes" id="UP001423409"/>
    </source>
</evidence>
<proteinExistence type="predicted"/>
<dbReference type="EMBL" id="BAABQU010000028">
    <property type="protein sequence ID" value="GAA5440782.1"/>
    <property type="molecule type" value="Genomic_DNA"/>
</dbReference>
<sequence>MFPVRLRLIRAAHGPDAGADATLPGMTAEPSAPLLTHVLGDLHALQVPIPYPMKYVTVLIDRPAGGPVTMIDTALDTPEARQALEDGLGALGLHWADVDRVIITHHHPDHYGLAGVVEERSGASVHMLDVEIGRGERYWHLWEEWLPGHLKHMRDHGLPAESLNDMGADNRRGRERVHPATRVQPLREGQHVTLSGLEWEVLWLPGHADGHLGLWNEQESVLIAGDAILPRISPNVGLYAYTRPDPLGDYLQTLGKLEALNPARAVVGHHGPVMEGVQARARELRGHHHERLDFMKAEAAREARSAYELSLVMFNRELNVSGRRFALAETLAHLEHLRLLGQLYRTWNEPRGVWLYHA</sequence>
<dbReference type="InterPro" id="IPR036866">
    <property type="entry name" value="RibonucZ/Hydroxyglut_hydro"/>
</dbReference>
<name>A0ABP9UEL8_9DEIO</name>
<dbReference type="InterPro" id="IPR036388">
    <property type="entry name" value="WH-like_DNA-bd_sf"/>
</dbReference>
<dbReference type="InterPro" id="IPR050662">
    <property type="entry name" value="Sec-metab_biosynth-thioest"/>
</dbReference>
<dbReference type="PANTHER" id="PTHR23131">
    <property type="entry name" value="ENDORIBONUCLEASE LACTB2"/>
    <property type="match status" value="1"/>
</dbReference>
<dbReference type="Pfam" id="PF00753">
    <property type="entry name" value="Lactamase_B"/>
    <property type="match status" value="1"/>
</dbReference>
<dbReference type="SMART" id="SM00849">
    <property type="entry name" value="Lactamase_B"/>
    <property type="match status" value="1"/>
</dbReference>
<reference evidence="2 3" key="1">
    <citation type="submission" date="2024-02" db="EMBL/GenBank/DDBJ databases">
        <title>Deinococcus caeni NBRC 101312.</title>
        <authorList>
            <person name="Ichikawa N."/>
            <person name="Katano-Makiyama Y."/>
            <person name="Hidaka K."/>
        </authorList>
    </citation>
    <scope>NUCLEOTIDE SEQUENCE [LARGE SCALE GENOMIC DNA]</scope>
    <source>
        <strain evidence="2 3">NBRC 101312</strain>
    </source>
</reference>